<gene>
    <name evidence="10" type="ORF">Ahu01nite_016330</name>
</gene>
<feature type="binding site" evidence="7">
    <location>
        <position position="41"/>
    </location>
    <ligand>
        <name>ATP</name>
        <dbReference type="ChEBI" id="CHEBI:30616"/>
    </ligand>
</feature>
<evidence type="ECO:0000256" key="6">
    <source>
        <dbReference type="ARBA" id="ARBA00022840"/>
    </source>
</evidence>
<dbReference type="PANTHER" id="PTHR43289">
    <property type="entry name" value="MITOGEN-ACTIVATED PROTEIN KINASE KINASE KINASE 20-RELATED"/>
    <property type="match status" value="1"/>
</dbReference>
<evidence type="ECO:0000256" key="5">
    <source>
        <dbReference type="ARBA" id="ARBA00022777"/>
    </source>
</evidence>
<evidence type="ECO:0000313" key="10">
    <source>
        <dbReference type="EMBL" id="GIE18531.1"/>
    </source>
</evidence>
<keyword evidence="4 7" id="KW-0547">Nucleotide-binding</keyword>
<dbReference type="Gene3D" id="3.30.200.20">
    <property type="entry name" value="Phosphorylase Kinase, domain 1"/>
    <property type="match status" value="1"/>
</dbReference>
<accession>A0ABQ3ZIW1</accession>
<dbReference type="EC" id="2.7.11.1" evidence="1"/>
<dbReference type="PANTHER" id="PTHR43289:SF6">
    <property type="entry name" value="SERINE_THREONINE-PROTEIN KINASE NEKL-3"/>
    <property type="match status" value="1"/>
</dbReference>
<evidence type="ECO:0000259" key="9">
    <source>
        <dbReference type="PROSITE" id="PS50011"/>
    </source>
</evidence>
<evidence type="ECO:0000256" key="2">
    <source>
        <dbReference type="ARBA" id="ARBA00022527"/>
    </source>
</evidence>
<dbReference type="InterPro" id="IPR017441">
    <property type="entry name" value="Protein_kinase_ATP_BS"/>
</dbReference>
<dbReference type="SMART" id="SM00220">
    <property type="entry name" value="S_TKc"/>
    <property type="match status" value="1"/>
</dbReference>
<sequence length="509" mass="54197">MTAAPVEVAGRYVLGEPLGAGGMGKVWVARDGVLDRDVAVKEIVLPDDLVAAERDSVHRRTVQEARAAAQLSHPNVAQVYDVVENDGRAWIVMEYVPSRSLQQVITEDGPLEPRWAAVLGLEVLDALEAAHLAGVRHRDVKPANVLLGTDGRVVLTDFGIATIEGDSIITTSSELVLGSPHYMSPERARDGTDSPASDLWSLGATLYTAVEGRSPYKRDSVMGTLTALAADEPDPPQQAGSMAPVLEGLLRKDPSQRIDTAETRRRLQKAAAPPAEPSRRRRPLLVAAAAVVILGGSGATWALTRPDPAKPVAVPPPPVASVAPSVAPSVSPSAAAPSSPAPTKASASPSATATGAGLPALPAGWRAYKDKTGFSLYVPEGWKRTLEKGATSKGMVYFRDGKGHVLGIDQTNTPAKNPKADWEGKAEARSSSGDLRGYQEISIKEVKYFKKAADWEYTYSDGGTRHVLNRGVITSAHQAYGIYWATRAADWSSSKKDIELIYASFRPNP</sequence>
<dbReference type="Gene3D" id="1.10.510.10">
    <property type="entry name" value="Transferase(Phosphotransferase) domain 1"/>
    <property type="match status" value="1"/>
</dbReference>
<evidence type="ECO:0000256" key="4">
    <source>
        <dbReference type="ARBA" id="ARBA00022741"/>
    </source>
</evidence>
<reference evidence="10 11" key="1">
    <citation type="submission" date="2021-01" db="EMBL/GenBank/DDBJ databases">
        <title>Whole genome shotgun sequence of Actinoplanes humidus NBRC 14915.</title>
        <authorList>
            <person name="Komaki H."/>
            <person name="Tamura T."/>
        </authorList>
    </citation>
    <scope>NUCLEOTIDE SEQUENCE [LARGE SCALE GENOMIC DNA]</scope>
    <source>
        <strain evidence="10 11">NBRC 14915</strain>
    </source>
</reference>
<dbReference type="CDD" id="cd14014">
    <property type="entry name" value="STKc_PknB_like"/>
    <property type="match status" value="1"/>
</dbReference>
<keyword evidence="5" id="KW-0418">Kinase</keyword>
<comment type="caution">
    <text evidence="10">The sequence shown here is derived from an EMBL/GenBank/DDBJ whole genome shotgun (WGS) entry which is preliminary data.</text>
</comment>
<feature type="compositionally biased region" description="Basic and acidic residues" evidence="8">
    <location>
        <begin position="418"/>
        <end position="428"/>
    </location>
</feature>
<dbReference type="Proteomes" id="UP000603200">
    <property type="component" value="Unassembled WGS sequence"/>
</dbReference>
<keyword evidence="2" id="KW-0723">Serine/threonine-protein kinase</keyword>
<evidence type="ECO:0000256" key="7">
    <source>
        <dbReference type="PROSITE-ProRule" id="PRU10141"/>
    </source>
</evidence>
<evidence type="ECO:0000256" key="3">
    <source>
        <dbReference type="ARBA" id="ARBA00022679"/>
    </source>
</evidence>
<keyword evidence="6 7" id="KW-0067">ATP-binding</keyword>
<feature type="compositionally biased region" description="Low complexity" evidence="8">
    <location>
        <begin position="320"/>
        <end position="356"/>
    </location>
</feature>
<dbReference type="PROSITE" id="PS00108">
    <property type="entry name" value="PROTEIN_KINASE_ST"/>
    <property type="match status" value="1"/>
</dbReference>
<feature type="region of interest" description="Disordered" evidence="8">
    <location>
        <begin position="408"/>
        <end position="428"/>
    </location>
</feature>
<protein>
    <recommendedName>
        <fullName evidence="1">non-specific serine/threonine protein kinase</fullName>
        <ecNumber evidence="1">2.7.11.1</ecNumber>
    </recommendedName>
</protein>
<feature type="compositionally biased region" description="Basic and acidic residues" evidence="8">
    <location>
        <begin position="249"/>
        <end position="265"/>
    </location>
</feature>
<name>A0ABQ3ZIW1_9ACTN</name>
<evidence type="ECO:0000256" key="1">
    <source>
        <dbReference type="ARBA" id="ARBA00012513"/>
    </source>
</evidence>
<dbReference type="EMBL" id="BOMN01000021">
    <property type="protein sequence ID" value="GIE18531.1"/>
    <property type="molecule type" value="Genomic_DNA"/>
</dbReference>
<feature type="region of interest" description="Disordered" evidence="8">
    <location>
        <begin position="229"/>
        <end position="281"/>
    </location>
</feature>
<evidence type="ECO:0000313" key="11">
    <source>
        <dbReference type="Proteomes" id="UP000603200"/>
    </source>
</evidence>
<dbReference type="PROSITE" id="PS50011">
    <property type="entry name" value="PROTEIN_KINASE_DOM"/>
    <property type="match status" value="1"/>
</dbReference>
<dbReference type="InterPro" id="IPR008271">
    <property type="entry name" value="Ser/Thr_kinase_AS"/>
</dbReference>
<dbReference type="PROSITE" id="PS00107">
    <property type="entry name" value="PROTEIN_KINASE_ATP"/>
    <property type="match status" value="1"/>
</dbReference>
<feature type="region of interest" description="Disordered" evidence="8">
    <location>
        <begin position="315"/>
        <end position="356"/>
    </location>
</feature>
<dbReference type="InterPro" id="IPR000719">
    <property type="entry name" value="Prot_kinase_dom"/>
</dbReference>
<evidence type="ECO:0000256" key="8">
    <source>
        <dbReference type="SAM" id="MobiDB-lite"/>
    </source>
</evidence>
<dbReference type="InterPro" id="IPR011009">
    <property type="entry name" value="Kinase-like_dom_sf"/>
</dbReference>
<dbReference type="RefSeq" id="WP_203835794.1">
    <property type="nucleotide sequence ID" value="NZ_BAAATV010000003.1"/>
</dbReference>
<keyword evidence="3" id="KW-0808">Transferase</keyword>
<proteinExistence type="predicted"/>
<feature type="domain" description="Protein kinase" evidence="9">
    <location>
        <begin position="12"/>
        <end position="285"/>
    </location>
</feature>
<dbReference type="SUPFAM" id="SSF56112">
    <property type="entry name" value="Protein kinase-like (PK-like)"/>
    <property type="match status" value="1"/>
</dbReference>
<organism evidence="10 11">
    <name type="scientific">Winogradskya humida</name>
    <dbReference type="NCBI Taxonomy" id="113566"/>
    <lineage>
        <taxon>Bacteria</taxon>
        <taxon>Bacillati</taxon>
        <taxon>Actinomycetota</taxon>
        <taxon>Actinomycetes</taxon>
        <taxon>Micromonosporales</taxon>
        <taxon>Micromonosporaceae</taxon>
        <taxon>Winogradskya</taxon>
    </lineage>
</organism>
<keyword evidence="11" id="KW-1185">Reference proteome</keyword>
<dbReference type="Pfam" id="PF00069">
    <property type="entry name" value="Pkinase"/>
    <property type="match status" value="1"/>
</dbReference>